<accession>A0A9D1Y6L4</accession>
<dbReference type="Proteomes" id="UP000823868">
    <property type="component" value="Unassembled WGS sequence"/>
</dbReference>
<name>A0A9D1Y6L4_9FIRM</name>
<reference evidence="1" key="1">
    <citation type="journal article" date="2021" name="PeerJ">
        <title>Extensive microbial diversity within the chicken gut microbiome revealed by metagenomics and culture.</title>
        <authorList>
            <person name="Gilroy R."/>
            <person name="Ravi A."/>
            <person name="Getino M."/>
            <person name="Pursley I."/>
            <person name="Horton D.L."/>
            <person name="Alikhan N.F."/>
            <person name="Baker D."/>
            <person name="Gharbi K."/>
            <person name="Hall N."/>
            <person name="Watson M."/>
            <person name="Adriaenssens E.M."/>
            <person name="Foster-Nyarko E."/>
            <person name="Jarju S."/>
            <person name="Secka A."/>
            <person name="Antonio M."/>
            <person name="Oren A."/>
            <person name="Chaudhuri R.R."/>
            <person name="La Ragione R."/>
            <person name="Hildebrand F."/>
            <person name="Pallen M.J."/>
        </authorList>
    </citation>
    <scope>NUCLEOTIDE SEQUENCE</scope>
    <source>
        <strain evidence="1">ChiBcec16_6824</strain>
    </source>
</reference>
<sequence>MRIDCAHLHRDCAHCCGLCCTAFQFLGRAGCFDAKPAGVPCVHLDENNRCAVYAQREGLNLSWCLSFDCFGAGPAALRRMGGQSWRDAPDGGAVLFQVFSQLLPLHQLEWYLVQALEAAQTPRFRAHLTELRQVNLQLQQLSIPELLTLDVESHRTQVSTALHQLTTFHCPHKVPAHGNCVGRRFLGIDLREHDCSLALF</sequence>
<gene>
    <name evidence="1" type="ORF">H9841_01265</name>
</gene>
<evidence type="ECO:0000313" key="2">
    <source>
        <dbReference type="Proteomes" id="UP000823868"/>
    </source>
</evidence>
<proteinExistence type="predicted"/>
<dbReference type="AlphaFoldDB" id="A0A9D1Y6L4"/>
<comment type="caution">
    <text evidence="1">The sequence shown here is derived from an EMBL/GenBank/DDBJ whole genome shotgun (WGS) entry which is preliminary data.</text>
</comment>
<dbReference type="EMBL" id="DXDX01000028">
    <property type="protein sequence ID" value="HIY20515.1"/>
    <property type="molecule type" value="Genomic_DNA"/>
</dbReference>
<evidence type="ECO:0000313" key="1">
    <source>
        <dbReference type="EMBL" id="HIY20515.1"/>
    </source>
</evidence>
<protein>
    <recommendedName>
        <fullName evidence="3">Pentapeptide repeat-containing protein</fullName>
    </recommendedName>
</protein>
<organism evidence="1 2">
    <name type="scientific">Candidatus Flavonifractor merdigallinarum</name>
    <dbReference type="NCBI Taxonomy" id="2838589"/>
    <lineage>
        <taxon>Bacteria</taxon>
        <taxon>Bacillati</taxon>
        <taxon>Bacillota</taxon>
        <taxon>Clostridia</taxon>
        <taxon>Eubacteriales</taxon>
        <taxon>Oscillospiraceae</taxon>
        <taxon>Flavonifractor</taxon>
    </lineage>
</organism>
<evidence type="ECO:0008006" key="3">
    <source>
        <dbReference type="Google" id="ProtNLM"/>
    </source>
</evidence>
<reference evidence="1" key="2">
    <citation type="submission" date="2021-04" db="EMBL/GenBank/DDBJ databases">
        <authorList>
            <person name="Gilroy R."/>
        </authorList>
    </citation>
    <scope>NUCLEOTIDE SEQUENCE</scope>
    <source>
        <strain evidence="1">ChiBcec16_6824</strain>
    </source>
</reference>